<proteinExistence type="predicted"/>
<evidence type="ECO:0000259" key="1">
    <source>
        <dbReference type="Pfam" id="PF13966"/>
    </source>
</evidence>
<organism evidence="2">
    <name type="scientific">Sesamum angustifolium</name>
    <dbReference type="NCBI Taxonomy" id="2727405"/>
    <lineage>
        <taxon>Eukaryota</taxon>
        <taxon>Viridiplantae</taxon>
        <taxon>Streptophyta</taxon>
        <taxon>Embryophyta</taxon>
        <taxon>Tracheophyta</taxon>
        <taxon>Spermatophyta</taxon>
        <taxon>Magnoliopsida</taxon>
        <taxon>eudicotyledons</taxon>
        <taxon>Gunneridae</taxon>
        <taxon>Pentapetalae</taxon>
        <taxon>asterids</taxon>
        <taxon>lamiids</taxon>
        <taxon>Lamiales</taxon>
        <taxon>Pedaliaceae</taxon>
        <taxon>Sesamum</taxon>
    </lineage>
</organism>
<dbReference type="EMBL" id="JACGWK010001536">
    <property type="protein sequence ID" value="KAL0286499.1"/>
    <property type="molecule type" value="Genomic_DNA"/>
</dbReference>
<feature type="domain" description="Reverse transcriptase zinc-binding" evidence="1">
    <location>
        <begin position="141"/>
        <end position="216"/>
    </location>
</feature>
<dbReference type="AlphaFoldDB" id="A0AAW2IW26"/>
<dbReference type="PANTHER" id="PTHR33116">
    <property type="entry name" value="REVERSE TRANSCRIPTASE ZINC-BINDING DOMAIN-CONTAINING PROTEIN-RELATED-RELATED"/>
    <property type="match status" value="1"/>
</dbReference>
<dbReference type="PANTHER" id="PTHR33116:SF78">
    <property type="entry name" value="OS12G0587133 PROTEIN"/>
    <property type="match status" value="1"/>
</dbReference>
<gene>
    <name evidence="2" type="ORF">Sangu_2730100</name>
</gene>
<dbReference type="Pfam" id="PF13966">
    <property type="entry name" value="zf-RVT"/>
    <property type="match status" value="1"/>
</dbReference>
<reference evidence="2" key="2">
    <citation type="journal article" date="2024" name="Plant">
        <title>Genomic evolution and insights into agronomic trait innovations of Sesamum species.</title>
        <authorList>
            <person name="Miao H."/>
            <person name="Wang L."/>
            <person name="Qu L."/>
            <person name="Liu H."/>
            <person name="Sun Y."/>
            <person name="Le M."/>
            <person name="Wang Q."/>
            <person name="Wei S."/>
            <person name="Zheng Y."/>
            <person name="Lin W."/>
            <person name="Duan Y."/>
            <person name="Cao H."/>
            <person name="Xiong S."/>
            <person name="Wang X."/>
            <person name="Wei L."/>
            <person name="Li C."/>
            <person name="Ma Q."/>
            <person name="Ju M."/>
            <person name="Zhao R."/>
            <person name="Li G."/>
            <person name="Mu C."/>
            <person name="Tian Q."/>
            <person name="Mei H."/>
            <person name="Zhang T."/>
            <person name="Gao T."/>
            <person name="Zhang H."/>
        </authorList>
    </citation>
    <scope>NUCLEOTIDE SEQUENCE</scope>
    <source>
        <strain evidence="2">G01</strain>
    </source>
</reference>
<comment type="caution">
    <text evidence="2">The sequence shown here is derived from an EMBL/GenBank/DDBJ whole genome shotgun (WGS) entry which is preliminary data.</text>
</comment>
<dbReference type="InterPro" id="IPR026960">
    <property type="entry name" value="RVT-Znf"/>
</dbReference>
<protein>
    <recommendedName>
        <fullName evidence="1">Reverse transcriptase zinc-binding domain-containing protein</fullName>
    </recommendedName>
</protein>
<name>A0AAW2IW26_9LAMI</name>
<evidence type="ECO:0000313" key="2">
    <source>
        <dbReference type="EMBL" id="KAL0286499.1"/>
    </source>
</evidence>
<reference evidence="2" key="1">
    <citation type="submission" date="2020-06" db="EMBL/GenBank/DDBJ databases">
        <authorList>
            <person name="Li T."/>
            <person name="Hu X."/>
            <person name="Zhang T."/>
            <person name="Song X."/>
            <person name="Zhang H."/>
            <person name="Dai N."/>
            <person name="Sheng W."/>
            <person name="Hou X."/>
            <person name="Wei L."/>
        </authorList>
    </citation>
    <scope>NUCLEOTIDE SEQUENCE</scope>
    <source>
        <strain evidence="2">G01</strain>
        <tissue evidence="2">Leaf</tissue>
    </source>
</reference>
<accession>A0AAW2IW26</accession>
<sequence length="235" mass="27280">MLCKILARTEFARGEMPVQNLGIPLVAQRLNFLWNSKRAPVAWEDICHPKNESGLGIRHTQTWNVALLARVLWNIHRKADTFGYSGSMLFISKEDQFGTGNRRRAIHHSFNGLSKSATESLSLLARRRRQSSTWPDGPAVRFLRPKRAKQPWQMVIWKTFIPPKYSFILWLGLRGRLSTRDRLMFLQEDSSCSLCINTQETAKHLFFECPFSDFVWTNIRQWLGISRRMSTLLSA</sequence>